<name>A0A4Q4TVN9_9PEZI</name>
<evidence type="ECO:0000313" key="3">
    <source>
        <dbReference type="Proteomes" id="UP000293360"/>
    </source>
</evidence>
<comment type="caution">
    <text evidence="2">The sequence shown here is derived from an EMBL/GenBank/DDBJ whole genome shotgun (WGS) entry which is preliminary data.</text>
</comment>
<gene>
    <name evidence="2" type="ORF">DL764_000344</name>
</gene>
<accession>A0A4Q4TVN9</accession>
<keyword evidence="1" id="KW-0732">Signal</keyword>
<feature type="signal peptide" evidence="1">
    <location>
        <begin position="1"/>
        <end position="19"/>
    </location>
</feature>
<evidence type="ECO:0000313" key="2">
    <source>
        <dbReference type="EMBL" id="RYP10908.1"/>
    </source>
</evidence>
<dbReference type="AlphaFoldDB" id="A0A4Q4TVN9"/>
<reference evidence="2 3" key="1">
    <citation type="submission" date="2018-06" db="EMBL/GenBank/DDBJ databases">
        <title>Complete Genomes of Monosporascus.</title>
        <authorList>
            <person name="Robinson A.J."/>
            <person name="Natvig D.O."/>
        </authorList>
    </citation>
    <scope>NUCLEOTIDE SEQUENCE [LARGE SCALE GENOMIC DNA]</scope>
    <source>
        <strain evidence="2 3">CBS 110550</strain>
    </source>
</reference>
<evidence type="ECO:0000256" key="1">
    <source>
        <dbReference type="SAM" id="SignalP"/>
    </source>
</evidence>
<proteinExistence type="predicted"/>
<keyword evidence="3" id="KW-1185">Reference proteome</keyword>
<organism evidence="2 3">
    <name type="scientific">Monosporascus ibericus</name>
    <dbReference type="NCBI Taxonomy" id="155417"/>
    <lineage>
        <taxon>Eukaryota</taxon>
        <taxon>Fungi</taxon>
        <taxon>Dikarya</taxon>
        <taxon>Ascomycota</taxon>
        <taxon>Pezizomycotina</taxon>
        <taxon>Sordariomycetes</taxon>
        <taxon>Xylariomycetidae</taxon>
        <taxon>Xylariales</taxon>
        <taxon>Xylariales incertae sedis</taxon>
        <taxon>Monosporascus</taxon>
    </lineage>
</organism>
<dbReference type="Proteomes" id="UP000293360">
    <property type="component" value="Unassembled WGS sequence"/>
</dbReference>
<feature type="chain" id="PRO_5020927336" evidence="1">
    <location>
        <begin position="20"/>
        <end position="160"/>
    </location>
</feature>
<dbReference type="OrthoDB" id="5349636at2759"/>
<dbReference type="EMBL" id="QJNU01000010">
    <property type="protein sequence ID" value="RYP10908.1"/>
    <property type="molecule type" value="Genomic_DNA"/>
</dbReference>
<sequence length="160" mass="17594">MKSATVSSTFLSVLSLASAARRRIETDHMGAAPVAAASWPESDEGKWGAFMHLCGSTFEEADEFRRIMQEDGRGYEGLSMADSWASLNDSQGQPESVYLIRSVDSSGNENFPTVNQHIRDLLRNTVGIMTAINQDHRYTGSANEATAELHPWDENQIGRA</sequence>
<protein>
    <submittedName>
        <fullName evidence="2">Uncharacterized protein</fullName>
    </submittedName>
</protein>